<gene>
    <name evidence="1" type="ORF">NCTC6385_04610</name>
</gene>
<dbReference type="AlphaFoldDB" id="A0A7D8ERG4"/>
<reference evidence="1 2" key="1">
    <citation type="submission" date="2018-06" db="EMBL/GenBank/DDBJ databases">
        <authorList>
            <consortium name="Pathogen Informatics"/>
            <person name="Doyle S."/>
        </authorList>
    </citation>
    <scope>NUCLEOTIDE SEQUENCE [LARGE SCALE GENOMIC DNA]</scope>
    <source>
        <strain evidence="1 2">NCTC6385</strain>
    </source>
</reference>
<protein>
    <submittedName>
        <fullName evidence="1">Uncharacterized protein</fullName>
    </submittedName>
</protein>
<dbReference type="Proteomes" id="UP000254463">
    <property type="component" value="Unassembled WGS sequence"/>
</dbReference>
<dbReference type="EMBL" id="UGWV01000002">
    <property type="protein sequence ID" value="SUF97565.1"/>
    <property type="molecule type" value="Genomic_DNA"/>
</dbReference>
<organism evidence="1 2">
    <name type="scientific">Salmonella enterica</name>
    <name type="common">Salmonella choleraesuis</name>
    <dbReference type="NCBI Taxonomy" id="28901"/>
    <lineage>
        <taxon>Bacteria</taxon>
        <taxon>Pseudomonadati</taxon>
        <taxon>Pseudomonadota</taxon>
        <taxon>Gammaproteobacteria</taxon>
        <taxon>Enterobacterales</taxon>
        <taxon>Enterobacteriaceae</taxon>
        <taxon>Salmonella</taxon>
    </lineage>
</organism>
<accession>A0A7D8ERG4</accession>
<evidence type="ECO:0000313" key="2">
    <source>
        <dbReference type="Proteomes" id="UP000254463"/>
    </source>
</evidence>
<proteinExistence type="predicted"/>
<name>A0A7D8ERG4_SALER</name>
<sequence>MEKLYTRNDTIKFVRNSEELKELGKSGEFLPEYCFNSKGELLPEKEIMSAERDLEIKTDC</sequence>
<evidence type="ECO:0000313" key="1">
    <source>
        <dbReference type="EMBL" id="SUF97565.1"/>
    </source>
</evidence>